<comment type="caution">
    <text evidence="2">The sequence shown here is derived from an EMBL/GenBank/DDBJ whole genome shotgun (WGS) entry which is preliminary data.</text>
</comment>
<protein>
    <submittedName>
        <fullName evidence="2">Uncharacterized protein</fullName>
    </submittedName>
</protein>
<name>A0A2J7ZFK6_9CHLO</name>
<accession>A0A2J7ZFK6</accession>
<feature type="compositionally biased region" description="Gly residues" evidence="1">
    <location>
        <begin position="79"/>
        <end position="89"/>
    </location>
</feature>
<dbReference type="Proteomes" id="UP000236333">
    <property type="component" value="Unassembled WGS sequence"/>
</dbReference>
<reference evidence="2 3" key="1">
    <citation type="journal article" date="2017" name="Mol. Biol. Evol.">
        <title>The 4-celled Tetrabaena socialis nuclear genome reveals the essential components for genetic control of cell number at the origin of multicellularity in the volvocine lineage.</title>
        <authorList>
            <person name="Featherston J."/>
            <person name="Arakaki Y."/>
            <person name="Hanschen E.R."/>
            <person name="Ferris P.J."/>
            <person name="Michod R.E."/>
            <person name="Olson B.J.S.C."/>
            <person name="Nozaki H."/>
            <person name="Durand P.M."/>
        </authorList>
    </citation>
    <scope>NUCLEOTIDE SEQUENCE [LARGE SCALE GENOMIC DNA]</scope>
    <source>
        <strain evidence="2 3">NIES-571</strain>
    </source>
</reference>
<evidence type="ECO:0000256" key="1">
    <source>
        <dbReference type="SAM" id="MobiDB-lite"/>
    </source>
</evidence>
<feature type="non-terminal residue" evidence="2">
    <location>
        <position position="104"/>
    </location>
</feature>
<proteinExistence type="predicted"/>
<sequence length="104" mass="10625">VQRRLLLPQQHAAHPLPARPLLQGAVHRALALRAAHALPRGHRGAGAQLHGAGDCGHRGRGHPAHLPGADAPGQERHGGGGGRARGGEGPAPHGRSHAHDLPDA</sequence>
<dbReference type="EMBL" id="PGGS01004267">
    <property type="protein sequence ID" value="PNG99064.1"/>
    <property type="molecule type" value="Genomic_DNA"/>
</dbReference>
<feature type="region of interest" description="Disordered" evidence="1">
    <location>
        <begin position="39"/>
        <end position="104"/>
    </location>
</feature>
<feature type="non-terminal residue" evidence="2">
    <location>
        <position position="1"/>
    </location>
</feature>
<evidence type="ECO:0000313" key="2">
    <source>
        <dbReference type="EMBL" id="PNG99064.1"/>
    </source>
</evidence>
<evidence type="ECO:0000313" key="3">
    <source>
        <dbReference type="Proteomes" id="UP000236333"/>
    </source>
</evidence>
<gene>
    <name evidence="2" type="ORF">TSOC_015163</name>
</gene>
<organism evidence="2 3">
    <name type="scientific">Tetrabaena socialis</name>
    <dbReference type="NCBI Taxonomy" id="47790"/>
    <lineage>
        <taxon>Eukaryota</taxon>
        <taxon>Viridiplantae</taxon>
        <taxon>Chlorophyta</taxon>
        <taxon>core chlorophytes</taxon>
        <taxon>Chlorophyceae</taxon>
        <taxon>CS clade</taxon>
        <taxon>Chlamydomonadales</taxon>
        <taxon>Tetrabaenaceae</taxon>
        <taxon>Tetrabaena</taxon>
    </lineage>
</organism>
<keyword evidence="3" id="KW-1185">Reference proteome</keyword>
<dbReference type="AlphaFoldDB" id="A0A2J7ZFK6"/>